<keyword evidence="3" id="KW-1185">Reference proteome</keyword>
<sequence>MFQDPISSLTSESSGSAPEGVARTSKLDGYYANYRRCTLRLHMQLLSRRKHYCVGKGPMELSACSRVSKDRTLGNYSDYSARSSYVEMPKLGHTQRDRRGERDARGKASTVTVTQSTATHEENTSLLKATLCIALIPEM</sequence>
<feature type="compositionally biased region" description="Basic and acidic residues" evidence="1">
    <location>
        <begin position="94"/>
        <end position="106"/>
    </location>
</feature>
<evidence type="ECO:0000313" key="2">
    <source>
        <dbReference type="EMBL" id="CAL1682635.1"/>
    </source>
</evidence>
<feature type="compositionally biased region" description="Polar residues" evidence="1">
    <location>
        <begin position="1"/>
        <end position="16"/>
    </location>
</feature>
<proteinExistence type="predicted"/>
<dbReference type="EMBL" id="OZ034827">
    <property type="protein sequence ID" value="CAL1682635.1"/>
    <property type="molecule type" value="Genomic_DNA"/>
</dbReference>
<evidence type="ECO:0000256" key="1">
    <source>
        <dbReference type="SAM" id="MobiDB-lite"/>
    </source>
</evidence>
<dbReference type="AlphaFoldDB" id="A0AAV2NU78"/>
<accession>A0AAV2NU78</accession>
<feature type="region of interest" description="Disordered" evidence="1">
    <location>
        <begin position="1"/>
        <end position="22"/>
    </location>
</feature>
<evidence type="ECO:0000313" key="3">
    <source>
        <dbReference type="Proteomes" id="UP001497644"/>
    </source>
</evidence>
<protein>
    <submittedName>
        <fullName evidence="2">Uncharacterized protein</fullName>
    </submittedName>
</protein>
<name>A0AAV2NU78_9HYME</name>
<dbReference type="Proteomes" id="UP001497644">
    <property type="component" value="Chromosome 4"/>
</dbReference>
<feature type="region of interest" description="Disordered" evidence="1">
    <location>
        <begin position="87"/>
        <end position="109"/>
    </location>
</feature>
<gene>
    <name evidence="2" type="ORF">LPLAT_LOCUS8528</name>
</gene>
<organism evidence="2 3">
    <name type="scientific">Lasius platythorax</name>
    <dbReference type="NCBI Taxonomy" id="488582"/>
    <lineage>
        <taxon>Eukaryota</taxon>
        <taxon>Metazoa</taxon>
        <taxon>Ecdysozoa</taxon>
        <taxon>Arthropoda</taxon>
        <taxon>Hexapoda</taxon>
        <taxon>Insecta</taxon>
        <taxon>Pterygota</taxon>
        <taxon>Neoptera</taxon>
        <taxon>Endopterygota</taxon>
        <taxon>Hymenoptera</taxon>
        <taxon>Apocrita</taxon>
        <taxon>Aculeata</taxon>
        <taxon>Formicoidea</taxon>
        <taxon>Formicidae</taxon>
        <taxon>Formicinae</taxon>
        <taxon>Lasius</taxon>
        <taxon>Lasius</taxon>
    </lineage>
</organism>
<reference evidence="2" key="1">
    <citation type="submission" date="2024-04" db="EMBL/GenBank/DDBJ databases">
        <authorList>
            <consortium name="Molecular Ecology Group"/>
        </authorList>
    </citation>
    <scope>NUCLEOTIDE SEQUENCE</scope>
</reference>